<comment type="caution">
    <text evidence="2">The sequence shown here is derived from an EMBL/GenBank/DDBJ whole genome shotgun (WGS) entry which is preliminary data.</text>
</comment>
<keyword evidence="3" id="KW-1185">Reference proteome</keyword>
<accession>A0AAD6YTD3</accession>
<evidence type="ECO:0000313" key="2">
    <source>
        <dbReference type="EMBL" id="KAJ7228641.1"/>
    </source>
</evidence>
<organism evidence="2 3">
    <name type="scientific">Mycena pura</name>
    <dbReference type="NCBI Taxonomy" id="153505"/>
    <lineage>
        <taxon>Eukaryota</taxon>
        <taxon>Fungi</taxon>
        <taxon>Dikarya</taxon>
        <taxon>Basidiomycota</taxon>
        <taxon>Agaricomycotina</taxon>
        <taxon>Agaricomycetes</taxon>
        <taxon>Agaricomycetidae</taxon>
        <taxon>Agaricales</taxon>
        <taxon>Marasmiineae</taxon>
        <taxon>Mycenaceae</taxon>
        <taxon>Mycena</taxon>
    </lineage>
</organism>
<feature type="chain" id="PRO_5042067045" evidence="1">
    <location>
        <begin position="17"/>
        <end position="191"/>
    </location>
</feature>
<gene>
    <name evidence="2" type="ORF">GGX14DRAFT_509269</name>
</gene>
<feature type="signal peptide" evidence="1">
    <location>
        <begin position="1"/>
        <end position="16"/>
    </location>
</feature>
<dbReference type="AlphaFoldDB" id="A0AAD6YTD3"/>
<evidence type="ECO:0000313" key="3">
    <source>
        <dbReference type="Proteomes" id="UP001219525"/>
    </source>
</evidence>
<protein>
    <submittedName>
        <fullName evidence="2">Uncharacterized protein</fullName>
    </submittedName>
</protein>
<sequence length="191" mass="20663">MLRAASLLHLVCYCLALPTWEGLNSRGDFMSSIVPARTYIQVMGPPAIVKDINHLSSITPGEPGNLTFLPTAQLPSRSPSLFAVSRNQLFQYRNESTVYPVAVKNTTLVDGVPPLQLVLGKYNNGLVSGGNWHWKGTMLRYELGSNGNQGIFYTCPTEGGSSGIFMSLSPGPTPEGCHIITLHSFTAEHAN</sequence>
<keyword evidence="1" id="KW-0732">Signal</keyword>
<reference evidence="2" key="1">
    <citation type="submission" date="2023-03" db="EMBL/GenBank/DDBJ databases">
        <title>Massive genome expansion in bonnet fungi (Mycena s.s.) driven by repeated elements and novel gene families across ecological guilds.</title>
        <authorList>
            <consortium name="Lawrence Berkeley National Laboratory"/>
            <person name="Harder C.B."/>
            <person name="Miyauchi S."/>
            <person name="Viragh M."/>
            <person name="Kuo A."/>
            <person name="Thoen E."/>
            <person name="Andreopoulos B."/>
            <person name="Lu D."/>
            <person name="Skrede I."/>
            <person name="Drula E."/>
            <person name="Henrissat B."/>
            <person name="Morin E."/>
            <person name="Kohler A."/>
            <person name="Barry K."/>
            <person name="LaButti K."/>
            <person name="Morin E."/>
            <person name="Salamov A."/>
            <person name="Lipzen A."/>
            <person name="Mereny Z."/>
            <person name="Hegedus B."/>
            <person name="Baldrian P."/>
            <person name="Stursova M."/>
            <person name="Weitz H."/>
            <person name="Taylor A."/>
            <person name="Grigoriev I.V."/>
            <person name="Nagy L.G."/>
            <person name="Martin F."/>
            <person name="Kauserud H."/>
        </authorList>
    </citation>
    <scope>NUCLEOTIDE SEQUENCE</scope>
    <source>
        <strain evidence="2">9144</strain>
    </source>
</reference>
<dbReference type="EMBL" id="JARJCW010000002">
    <property type="protein sequence ID" value="KAJ7228641.1"/>
    <property type="molecule type" value="Genomic_DNA"/>
</dbReference>
<proteinExistence type="predicted"/>
<name>A0AAD6YTD3_9AGAR</name>
<evidence type="ECO:0000256" key="1">
    <source>
        <dbReference type="SAM" id="SignalP"/>
    </source>
</evidence>
<dbReference type="Proteomes" id="UP001219525">
    <property type="component" value="Unassembled WGS sequence"/>
</dbReference>